<evidence type="ECO:0000256" key="2">
    <source>
        <dbReference type="ARBA" id="ARBA00022490"/>
    </source>
</evidence>
<keyword evidence="3" id="KW-0206">Cytoskeleton</keyword>
<dbReference type="PANTHER" id="PTHR22455:SF10">
    <property type="entry name" value="CILIA- AND FLAGELLA-ASSOCIATED PROTEIN 91"/>
    <property type="match status" value="1"/>
</dbReference>
<evidence type="ECO:0000256" key="5">
    <source>
        <dbReference type="ARBA" id="ARBA00029468"/>
    </source>
</evidence>
<accession>A0ABN8IN90</accession>
<feature type="region of interest" description="Disordered" evidence="8">
    <location>
        <begin position="273"/>
        <end position="300"/>
    </location>
</feature>
<evidence type="ECO:0000256" key="3">
    <source>
        <dbReference type="ARBA" id="ARBA00023212"/>
    </source>
</evidence>
<evidence type="ECO:0000256" key="1">
    <source>
        <dbReference type="ARBA" id="ARBA00004430"/>
    </source>
</evidence>
<name>A0ABN8IN90_9NEOP</name>
<feature type="region of interest" description="Disordered" evidence="8">
    <location>
        <begin position="408"/>
        <end position="427"/>
    </location>
</feature>
<feature type="compositionally biased region" description="Acidic residues" evidence="8">
    <location>
        <begin position="887"/>
        <end position="914"/>
    </location>
</feature>
<dbReference type="InterPro" id="IPR032840">
    <property type="entry name" value="CFAP91_dom"/>
</dbReference>
<gene>
    <name evidence="10" type="ORF">IPOD504_LOCUS11978</name>
</gene>
<protein>
    <recommendedName>
        <fullName evidence="6">Cilia- and flagella-associated protein 91</fullName>
    </recommendedName>
</protein>
<proteinExistence type="inferred from homology"/>
<feature type="non-terminal residue" evidence="10">
    <location>
        <position position="1"/>
    </location>
</feature>
<keyword evidence="2" id="KW-0963">Cytoplasm</keyword>
<dbReference type="Proteomes" id="UP000837857">
    <property type="component" value="Chromosome 29"/>
</dbReference>
<evidence type="ECO:0000256" key="4">
    <source>
        <dbReference type="ARBA" id="ARBA00023273"/>
    </source>
</evidence>
<keyword evidence="11" id="KW-1185">Reference proteome</keyword>
<organism evidence="10 11">
    <name type="scientific">Iphiclides podalirius</name>
    <name type="common">scarce swallowtail</name>
    <dbReference type="NCBI Taxonomy" id="110791"/>
    <lineage>
        <taxon>Eukaryota</taxon>
        <taxon>Metazoa</taxon>
        <taxon>Ecdysozoa</taxon>
        <taxon>Arthropoda</taxon>
        <taxon>Hexapoda</taxon>
        <taxon>Insecta</taxon>
        <taxon>Pterygota</taxon>
        <taxon>Neoptera</taxon>
        <taxon>Endopterygota</taxon>
        <taxon>Lepidoptera</taxon>
        <taxon>Glossata</taxon>
        <taxon>Ditrysia</taxon>
        <taxon>Papilionoidea</taxon>
        <taxon>Papilionidae</taxon>
        <taxon>Papilioninae</taxon>
        <taxon>Iphiclides</taxon>
    </lineage>
</organism>
<feature type="region of interest" description="Disordered" evidence="8">
    <location>
        <begin position="81"/>
        <end position="111"/>
    </location>
</feature>
<evidence type="ECO:0000256" key="8">
    <source>
        <dbReference type="SAM" id="MobiDB-lite"/>
    </source>
</evidence>
<reference evidence="10" key="1">
    <citation type="submission" date="2022-03" db="EMBL/GenBank/DDBJ databases">
        <authorList>
            <person name="Martin H S."/>
        </authorList>
    </citation>
    <scope>NUCLEOTIDE SEQUENCE</scope>
</reference>
<evidence type="ECO:0000256" key="6">
    <source>
        <dbReference type="ARBA" id="ARBA00029555"/>
    </source>
</evidence>
<dbReference type="EMBL" id="OW152841">
    <property type="protein sequence ID" value="CAH2062434.1"/>
    <property type="molecule type" value="Genomic_DNA"/>
</dbReference>
<feature type="region of interest" description="Disordered" evidence="8">
    <location>
        <begin position="882"/>
        <end position="914"/>
    </location>
</feature>
<dbReference type="InterPro" id="IPR026720">
    <property type="entry name" value="CFAP91"/>
</dbReference>
<feature type="coiled-coil region" evidence="7">
    <location>
        <begin position="239"/>
        <end position="266"/>
    </location>
</feature>
<evidence type="ECO:0000313" key="11">
    <source>
        <dbReference type="Proteomes" id="UP000837857"/>
    </source>
</evidence>
<evidence type="ECO:0000256" key="7">
    <source>
        <dbReference type="SAM" id="Coils"/>
    </source>
</evidence>
<dbReference type="PANTHER" id="PTHR22455">
    <property type="entry name" value="CILIA- AND FLAGELLA-ASSOCIATED PROTEIN 91"/>
    <property type="match status" value="1"/>
</dbReference>
<comment type="subcellular location">
    <subcellularLocation>
        <location evidence="1">Cytoplasm</location>
        <location evidence="1">Cytoskeleton</location>
        <location evidence="1">Cilium axoneme</location>
    </subcellularLocation>
</comment>
<feature type="compositionally biased region" description="Acidic residues" evidence="8">
    <location>
        <begin position="840"/>
        <end position="853"/>
    </location>
</feature>
<keyword evidence="7" id="KW-0175">Coiled coil</keyword>
<feature type="domain" description="CFAP91" evidence="9">
    <location>
        <begin position="105"/>
        <end position="266"/>
    </location>
</feature>
<dbReference type="Pfam" id="PF14738">
    <property type="entry name" value="CFAP91"/>
    <property type="match status" value="1"/>
</dbReference>
<keyword evidence="4" id="KW-0966">Cell projection</keyword>
<comment type="similarity">
    <text evidence="5">Belongs to the CFAP91 family.</text>
</comment>
<evidence type="ECO:0000313" key="10">
    <source>
        <dbReference type="EMBL" id="CAH2062434.1"/>
    </source>
</evidence>
<feature type="region of interest" description="Disordered" evidence="8">
    <location>
        <begin position="835"/>
        <end position="867"/>
    </location>
</feature>
<evidence type="ECO:0000259" key="9">
    <source>
        <dbReference type="Pfam" id="PF14738"/>
    </source>
</evidence>
<sequence>MGSAQVTVHPVYGSMFSELRQFPRVEVVYHPNCRLPDHVDRSYQAYIQRVAKARDAPDPDLNGRYHFKFCAMPKKVLPLKSATPDFRPETGTPPALDRRPRHRGTQSVFRESSAQTVPWQAEIRVAEGCKDTPEVLYLDKMQWGPGDPFRKGDLPADFHTTEIINKMRHARKWMELVDKGQFPGWMKGRDEIITDVETKDWIFREAEIDELQDIRLTLLHRLQSESRLQKTGRVSSKLAKLWAHKKQEMERKIENIRRTRDRELRKLTAQHNRGGRVGQVQGMRTARGGGPPTASACDPTSDLHAPLARHGRQARRRHAEIYYDPSLLVLEDHVKAAEPPAWLESCGQDLRRSCSGHHVARDPTRLCERETKWSERFLENLHNDLKKARLGASIMAAGPLRVLKPRKRAVTPRPPTPEVEGVDDSEEDNYQSALLLQKTIRGRAVQNLMFEGRTRAAELTEELKTTHGLQKEDKVRIAKDETRAREHIAARTEADQKEEAISALVDELCGGAVAAALDFLEKELRRLKMERRQHAFILIALREKSMREAAEAGRRQKEEHRRREHDEMFKQVLGVTQETVDAYLREIVQEGVELAAEEDAVRMVQARADRMEADMRDHGSMSTAEQNELVAELVQQFLLPEAHKAASRHRISNIQGAKVDAARRSIFGLIDDSWVEEGVCTRCGGPLDGECRCRSCPIEMQPEETTSRNDPRWKHTRSRPQVIRAGDERFPLEHELRYRLNDIVHDAVTESRRRAMDTQRLTLDLKQAILEGYEVQIEAKQRVEEALDRAFGEPPAASKPYHYFMARRISDAMGRTEPYPGKSCPVELPSEMRRRLEQNKEDDECRCDEEETVLPEPSLTDERGSRLLPSQLRALEEAKRCKCDLEPSSEGEEAASDEITDYDVEQSTEGDEGN</sequence>